<sequence length="223" mass="23508">MKVGSTTDPQSYAAARLPEPARLDHNNAVADIQSRNNAVAAPVTKAHPGATAAAVADISADRNKDEFAQIADFAAGRSARPPAGWRQAGTSELSEIGMRSDAISSLPNAQFARIFTAGTGKNQRIAVHFSEQSGHWQQWLKAGGHGFGPATAPAAQQKQFVSELGQATNATVTVIDENSAPSDELLTASELHSDLKWHTPDPGRLAYIQDSGRAIASNIATLF</sequence>
<protein>
    <submittedName>
        <fullName evidence="1">Uncharacterized protein</fullName>
    </submittedName>
</protein>
<proteinExistence type="predicted"/>
<dbReference type="Proteomes" id="UP000663923">
    <property type="component" value="Chromosome"/>
</dbReference>
<reference evidence="1 2" key="1">
    <citation type="submission" date="2021-03" db="EMBL/GenBank/DDBJ databases">
        <title>Complete genome of Parasphingorhabdus_sp.JHSY0214.</title>
        <authorList>
            <person name="Yoo J.H."/>
            <person name="Bae J.W."/>
        </authorList>
    </citation>
    <scope>NUCLEOTIDE SEQUENCE [LARGE SCALE GENOMIC DNA]</scope>
    <source>
        <strain evidence="1 2">JHSY0214</strain>
    </source>
</reference>
<organism evidence="1 2">
    <name type="scientific">Parasphingorhabdus cellanae</name>
    <dbReference type="NCBI Taxonomy" id="2806553"/>
    <lineage>
        <taxon>Bacteria</taxon>
        <taxon>Pseudomonadati</taxon>
        <taxon>Pseudomonadota</taxon>
        <taxon>Alphaproteobacteria</taxon>
        <taxon>Sphingomonadales</taxon>
        <taxon>Sphingomonadaceae</taxon>
        <taxon>Parasphingorhabdus</taxon>
    </lineage>
</organism>
<evidence type="ECO:0000313" key="2">
    <source>
        <dbReference type="Proteomes" id="UP000663923"/>
    </source>
</evidence>
<dbReference type="EMBL" id="CP071794">
    <property type="protein sequence ID" value="QTD56123.1"/>
    <property type="molecule type" value="Genomic_DNA"/>
</dbReference>
<keyword evidence="2" id="KW-1185">Reference proteome</keyword>
<evidence type="ECO:0000313" key="1">
    <source>
        <dbReference type="EMBL" id="QTD56123.1"/>
    </source>
</evidence>
<accession>A0ABX7T3I3</accession>
<name>A0ABX7T3I3_9SPHN</name>
<dbReference type="RefSeq" id="WP_207987945.1">
    <property type="nucleotide sequence ID" value="NZ_CP071794.1"/>
</dbReference>
<gene>
    <name evidence="1" type="ORF">J4G78_00485</name>
</gene>